<feature type="domain" description="F-box" evidence="2">
    <location>
        <begin position="6"/>
        <end position="44"/>
    </location>
</feature>
<dbReference type="Gene3D" id="3.80.10.10">
    <property type="entry name" value="Ribonuclease Inhibitor"/>
    <property type="match status" value="1"/>
</dbReference>
<dbReference type="InterPro" id="IPR032675">
    <property type="entry name" value="LRR_dom_sf"/>
</dbReference>
<evidence type="ECO:0000313" key="3">
    <source>
        <dbReference type="EMBL" id="EYU22857.1"/>
    </source>
</evidence>
<dbReference type="SUPFAM" id="SSF81383">
    <property type="entry name" value="F-box domain"/>
    <property type="match status" value="1"/>
</dbReference>
<dbReference type="CDD" id="cd22160">
    <property type="entry name" value="F-box_AtFBL13-like"/>
    <property type="match status" value="1"/>
</dbReference>
<dbReference type="InterPro" id="IPR001810">
    <property type="entry name" value="F-box_dom"/>
</dbReference>
<dbReference type="SUPFAM" id="SSF52047">
    <property type="entry name" value="RNI-like"/>
    <property type="match status" value="1"/>
</dbReference>
<feature type="non-terminal residue" evidence="3">
    <location>
        <position position="1"/>
    </location>
</feature>
<name>A0A022Q2I9_ERYGU</name>
<keyword evidence="1" id="KW-0472">Membrane</keyword>
<keyword evidence="1" id="KW-0812">Transmembrane</keyword>
<dbReference type="PROSITE" id="PS50181">
    <property type="entry name" value="FBOX"/>
    <property type="match status" value="1"/>
</dbReference>
<protein>
    <recommendedName>
        <fullName evidence="2">F-box domain-containing protein</fullName>
    </recommendedName>
</protein>
<dbReference type="InterPro" id="IPR055357">
    <property type="entry name" value="LRR_At1g61320_AtMIF1"/>
</dbReference>
<evidence type="ECO:0000259" key="2">
    <source>
        <dbReference type="PROSITE" id="PS50181"/>
    </source>
</evidence>
<dbReference type="Proteomes" id="UP000030748">
    <property type="component" value="Unassembled WGS sequence"/>
</dbReference>
<dbReference type="AlphaFoldDB" id="A0A022Q2I9"/>
<evidence type="ECO:0000313" key="4">
    <source>
        <dbReference type="Proteomes" id="UP000030748"/>
    </source>
</evidence>
<keyword evidence="1" id="KW-1133">Transmembrane helix</keyword>
<dbReference type="InterPro" id="IPR053772">
    <property type="entry name" value="At1g61320/At1g61330-like"/>
</dbReference>
<feature type="transmembrane region" description="Helical" evidence="1">
    <location>
        <begin position="300"/>
        <end position="316"/>
    </location>
</feature>
<accession>A0A022Q2I9</accession>
<organism evidence="3 4">
    <name type="scientific">Erythranthe guttata</name>
    <name type="common">Yellow monkey flower</name>
    <name type="synonym">Mimulus guttatus</name>
    <dbReference type="NCBI Taxonomy" id="4155"/>
    <lineage>
        <taxon>Eukaryota</taxon>
        <taxon>Viridiplantae</taxon>
        <taxon>Streptophyta</taxon>
        <taxon>Embryophyta</taxon>
        <taxon>Tracheophyta</taxon>
        <taxon>Spermatophyta</taxon>
        <taxon>Magnoliopsida</taxon>
        <taxon>eudicotyledons</taxon>
        <taxon>Gunneridae</taxon>
        <taxon>Pentapetalae</taxon>
        <taxon>asterids</taxon>
        <taxon>lamiids</taxon>
        <taxon>Lamiales</taxon>
        <taxon>Phrymaceae</taxon>
        <taxon>Erythranthe</taxon>
    </lineage>
</organism>
<gene>
    <name evidence="3" type="ORF">MIMGU_mgv1a018310mg</name>
</gene>
<dbReference type="EMBL" id="KI632191">
    <property type="protein sequence ID" value="EYU22857.1"/>
    <property type="molecule type" value="Genomic_DNA"/>
</dbReference>
<dbReference type="Gene3D" id="1.20.1280.50">
    <property type="match status" value="1"/>
</dbReference>
<dbReference type="PANTHER" id="PTHR34145">
    <property type="entry name" value="OS02G0105600 PROTEIN"/>
    <property type="match status" value="1"/>
</dbReference>
<dbReference type="Pfam" id="PF23622">
    <property type="entry name" value="LRR_At1g61320_AtMIF1"/>
    <property type="match status" value="1"/>
</dbReference>
<dbReference type="STRING" id="4155.A0A022Q2I9"/>
<dbReference type="InterPro" id="IPR036047">
    <property type="entry name" value="F-box-like_dom_sf"/>
</dbReference>
<dbReference type="InterPro" id="IPR053781">
    <property type="entry name" value="F-box_AtFBL13-like"/>
</dbReference>
<proteinExistence type="predicted"/>
<dbReference type="PANTHER" id="PTHR34145:SF28">
    <property type="entry name" value="F-BOX DOMAIN-CONTAINING PROTEIN"/>
    <property type="match status" value="1"/>
</dbReference>
<dbReference type="Pfam" id="PF00646">
    <property type="entry name" value="F-box"/>
    <property type="match status" value="1"/>
</dbReference>
<keyword evidence="4" id="KW-1185">Reference proteome</keyword>
<sequence length="317" mass="37357">VPENNEDFISKLPDEILVSILSRTSTKDSIRSCVLSKRWRDLYKFVPSVTLRCTDLVKRGGDHDAHSSYLVTNRLRNYLLLRSGSRIRSFSFRCCEPRSSDRFVSCVHSLARLGVEELVLHFSLPFRFSCHLLFEMQSLKYFHLKWCYLIRNWKSQKYCNSLQTLELTSVTVLYYGALDCIFSNCLSLESLKIEECTFYDKLWISGSLKSLQIKACKGVKEIEMGAPNLVRFEFIDSKLRKLIFKHVPQLQTIYLRVLYEFLRIYPIRRTLAKDLPQLKSLSVYTEGDFFQVRENKHKPILYFFVGVFFYFFFNFSG</sequence>
<evidence type="ECO:0000256" key="1">
    <source>
        <dbReference type="SAM" id="Phobius"/>
    </source>
</evidence>
<reference evidence="3 4" key="1">
    <citation type="journal article" date="2013" name="Proc. Natl. Acad. Sci. U.S.A.">
        <title>Fine-scale variation in meiotic recombination in Mimulus inferred from population shotgun sequencing.</title>
        <authorList>
            <person name="Hellsten U."/>
            <person name="Wright K.M."/>
            <person name="Jenkins J."/>
            <person name="Shu S."/>
            <person name="Yuan Y."/>
            <person name="Wessler S.R."/>
            <person name="Schmutz J."/>
            <person name="Willis J.H."/>
            <person name="Rokhsar D.S."/>
        </authorList>
    </citation>
    <scope>NUCLEOTIDE SEQUENCE [LARGE SCALE GENOMIC DNA]</scope>
    <source>
        <strain evidence="4">cv. DUN x IM62</strain>
    </source>
</reference>